<feature type="domain" description="O-antigen ligase-related" evidence="7">
    <location>
        <begin position="245"/>
        <end position="382"/>
    </location>
</feature>
<feature type="transmembrane region" description="Helical" evidence="6">
    <location>
        <begin position="160"/>
        <end position="181"/>
    </location>
</feature>
<feature type="transmembrane region" description="Helical" evidence="6">
    <location>
        <begin position="45"/>
        <end position="66"/>
    </location>
</feature>
<comment type="subcellular location">
    <subcellularLocation>
        <location evidence="1">Membrane</location>
        <topology evidence="1">Multi-pass membrane protein</topology>
    </subcellularLocation>
</comment>
<keyword evidence="2 6" id="KW-0812">Transmembrane</keyword>
<feature type="transmembrane region" description="Helical" evidence="6">
    <location>
        <begin position="21"/>
        <end position="39"/>
    </location>
</feature>
<evidence type="ECO:0000256" key="3">
    <source>
        <dbReference type="ARBA" id="ARBA00022989"/>
    </source>
</evidence>
<sequence length="475" mass="49315">MRGADADHHHGGHTHDLQSRAGLMAACALLVLCVVSGGSSQESGAGVFAAQLLALPLLGWAGWRLLHATPRAANPHRYAWLAFAGLLFAIPVLQSVLPAGMAGGEGRTALAADLGRFGVEAPSRWSLAPAASLAAAFHLLPALAIFAMALSLPAAAQRRLAQLVVALAVASLVLGVAQLGAPQESALNPYPQWAAAMNGFFANPNHQATLLVVAATLACARLAMVVGAWRPGRPHRVTHGVVAALVMLLAAVALPLTGSRAGVVLLILSCALVVAAHWPAWRGGVRSRAVLVASMAIAAIALFLALRWMQVEAIDELRGPLRALTGEIAARYAPMGAGMGSYVPLFEQEAPRELLMANYVNHAHNEYAQWWFAAGAPALLAMVLGSIALALTLRMLLRQPAQLRGLGVTALVALGAILAHSWVDYPLRTPAMLAVAAALAGIAVGQAIRDDGTHNGGRRHAGAAAIDRSQRGMTP</sequence>
<protein>
    <submittedName>
        <fullName evidence="8">O-antigen ligase family protein</fullName>
    </submittedName>
</protein>
<proteinExistence type="predicted"/>
<dbReference type="EMBL" id="JACSQJ010000005">
    <property type="protein sequence ID" value="MBD7988328.1"/>
    <property type="molecule type" value="Genomic_DNA"/>
</dbReference>
<evidence type="ECO:0000256" key="5">
    <source>
        <dbReference type="SAM" id="MobiDB-lite"/>
    </source>
</evidence>
<comment type="caution">
    <text evidence="8">The sequence shown here is derived from an EMBL/GenBank/DDBJ whole genome shotgun (WGS) entry which is preliminary data.</text>
</comment>
<feature type="transmembrane region" description="Helical" evidence="6">
    <location>
        <begin position="78"/>
        <end position="97"/>
    </location>
</feature>
<dbReference type="PANTHER" id="PTHR37422:SF23">
    <property type="entry name" value="TEICHURONIC ACID BIOSYNTHESIS PROTEIN TUAE"/>
    <property type="match status" value="1"/>
</dbReference>
<feature type="transmembrane region" description="Helical" evidence="6">
    <location>
        <begin position="429"/>
        <end position="448"/>
    </location>
</feature>
<organism evidence="8 9">
    <name type="scientific">Luteimonas colneyensis</name>
    <dbReference type="NCBI Taxonomy" id="2762230"/>
    <lineage>
        <taxon>Bacteria</taxon>
        <taxon>Pseudomonadati</taxon>
        <taxon>Pseudomonadota</taxon>
        <taxon>Gammaproteobacteria</taxon>
        <taxon>Lysobacterales</taxon>
        <taxon>Lysobacteraceae</taxon>
        <taxon>Luteimonas</taxon>
    </lineage>
</organism>
<feature type="transmembrane region" description="Helical" evidence="6">
    <location>
        <begin position="405"/>
        <end position="423"/>
    </location>
</feature>
<feature type="transmembrane region" description="Helical" evidence="6">
    <location>
        <begin position="127"/>
        <end position="148"/>
    </location>
</feature>
<dbReference type="Proteomes" id="UP000647183">
    <property type="component" value="Unassembled WGS sequence"/>
</dbReference>
<evidence type="ECO:0000259" key="7">
    <source>
        <dbReference type="Pfam" id="PF04932"/>
    </source>
</evidence>
<keyword evidence="4 6" id="KW-0472">Membrane</keyword>
<keyword evidence="8" id="KW-0436">Ligase</keyword>
<evidence type="ECO:0000256" key="1">
    <source>
        <dbReference type="ARBA" id="ARBA00004141"/>
    </source>
</evidence>
<feature type="transmembrane region" description="Helical" evidence="6">
    <location>
        <begin position="236"/>
        <end position="254"/>
    </location>
</feature>
<feature type="region of interest" description="Disordered" evidence="5">
    <location>
        <begin position="451"/>
        <end position="475"/>
    </location>
</feature>
<name>A0ABR8UK01_9GAMM</name>
<evidence type="ECO:0000256" key="2">
    <source>
        <dbReference type="ARBA" id="ARBA00022692"/>
    </source>
</evidence>
<feature type="transmembrane region" description="Helical" evidence="6">
    <location>
        <begin position="260"/>
        <end position="278"/>
    </location>
</feature>
<evidence type="ECO:0000256" key="4">
    <source>
        <dbReference type="ARBA" id="ARBA00023136"/>
    </source>
</evidence>
<evidence type="ECO:0000313" key="9">
    <source>
        <dbReference type="Proteomes" id="UP000647183"/>
    </source>
</evidence>
<accession>A0ABR8UK01</accession>
<gene>
    <name evidence="8" type="ORF">H9645_09840</name>
</gene>
<dbReference type="InterPro" id="IPR007016">
    <property type="entry name" value="O-antigen_ligase-rel_domated"/>
</dbReference>
<dbReference type="Pfam" id="PF04932">
    <property type="entry name" value="Wzy_C"/>
    <property type="match status" value="1"/>
</dbReference>
<evidence type="ECO:0000313" key="8">
    <source>
        <dbReference type="EMBL" id="MBD7988328.1"/>
    </source>
</evidence>
<feature type="transmembrane region" description="Helical" evidence="6">
    <location>
        <begin position="290"/>
        <end position="309"/>
    </location>
</feature>
<evidence type="ECO:0000256" key="6">
    <source>
        <dbReference type="SAM" id="Phobius"/>
    </source>
</evidence>
<reference evidence="8 9" key="1">
    <citation type="submission" date="2020-08" db="EMBL/GenBank/DDBJ databases">
        <title>A Genomic Blueprint of the Chicken Gut Microbiome.</title>
        <authorList>
            <person name="Gilroy R."/>
            <person name="Ravi A."/>
            <person name="Getino M."/>
            <person name="Pursley I."/>
            <person name="Horton D.L."/>
            <person name="Alikhan N.-F."/>
            <person name="Baker D."/>
            <person name="Gharbi K."/>
            <person name="Hall N."/>
            <person name="Watson M."/>
            <person name="Adriaenssens E.M."/>
            <person name="Foster-Nyarko E."/>
            <person name="Jarju S."/>
            <person name="Secka A."/>
            <person name="Antonio M."/>
            <person name="Oren A."/>
            <person name="Chaudhuri R."/>
            <person name="La Ragione R.M."/>
            <person name="Hildebrand F."/>
            <person name="Pallen M.J."/>
        </authorList>
    </citation>
    <scope>NUCLEOTIDE SEQUENCE [LARGE SCALE GENOMIC DNA]</scope>
    <source>
        <strain evidence="8 9">Sa2BVA3</strain>
    </source>
</reference>
<dbReference type="InterPro" id="IPR051533">
    <property type="entry name" value="WaaL-like"/>
</dbReference>
<feature type="transmembrane region" description="Helical" evidence="6">
    <location>
        <begin position="370"/>
        <end position="393"/>
    </location>
</feature>
<keyword evidence="3 6" id="KW-1133">Transmembrane helix</keyword>
<dbReference type="GO" id="GO:0016874">
    <property type="term" value="F:ligase activity"/>
    <property type="evidence" value="ECO:0007669"/>
    <property type="project" value="UniProtKB-KW"/>
</dbReference>
<keyword evidence="9" id="KW-1185">Reference proteome</keyword>
<dbReference type="RefSeq" id="WP_191729531.1">
    <property type="nucleotide sequence ID" value="NZ_JACSQJ010000005.1"/>
</dbReference>
<feature type="transmembrane region" description="Helical" evidence="6">
    <location>
        <begin position="208"/>
        <end position="229"/>
    </location>
</feature>
<dbReference type="PANTHER" id="PTHR37422">
    <property type="entry name" value="TEICHURONIC ACID BIOSYNTHESIS PROTEIN TUAE"/>
    <property type="match status" value="1"/>
</dbReference>